<evidence type="ECO:0000259" key="6">
    <source>
        <dbReference type="PROSITE" id="PS51012"/>
    </source>
</evidence>
<dbReference type="PROSITE" id="PS51012">
    <property type="entry name" value="ABC_TM2"/>
    <property type="match status" value="1"/>
</dbReference>
<name>A0A4P5P591_9ENTE</name>
<evidence type="ECO:0000256" key="3">
    <source>
        <dbReference type="ARBA" id="ARBA00022989"/>
    </source>
</evidence>
<keyword evidence="8" id="KW-1185">Reference proteome</keyword>
<evidence type="ECO:0000313" key="8">
    <source>
        <dbReference type="Proteomes" id="UP000290567"/>
    </source>
</evidence>
<accession>A0A4P5P591</accession>
<dbReference type="PANTHER" id="PTHR43229:SF2">
    <property type="entry name" value="NODULATION PROTEIN J"/>
    <property type="match status" value="1"/>
</dbReference>
<comment type="caution">
    <text evidence="5">Lacks conserved residue(s) required for the propagation of feature annotation.</text>
</comment>
<feature type="transmembrane region" description="Helical" evidence="5">
    <location>
        <begin position="104"/>
        <end position="133"/>
    </location>
</feature>
<gene>
    <name evidence="7" type="ORF">NRIC_07410</name>
</gene>
<evidence type="ECO:0000256" key="2">
    <source>
        <dbReference type="ARBA" id="ARBA00022692"/>
    </source>
</evidence>
<comment type="subcellular location">
    <subcellularLocation>
        <location evidence="5">Cell membrane</location>
        <topology evidence="5">Multi-pass membrane protein</topology>
    </subcellularLocation>
    <subcellularLocation>
        <location evidence="1">Membrane</location>
        <topology evidence="1">Multi-pass membrane protein</topology>
    </subcellularLocation>
</comment>
<evidence type="ECO:0000256" key="5">
    <source>
        <dbReference type="RuleBase" id="RU361157"/>
    </source>
</evidence>
<feature type="transmembrane region" description="Helical" evidence="5">
    <location>
        <begin position="229"/>
        <end position="251"/>
    </location>
</feature>
<dbReference type="Pfam" id="PF01061">
    <property type="entry name" value="ABC2_membrane"/>
    <property type="match status" value="1"/>
</dbReference>
<sequence length="256" mass="28010">MRNLKRNVLFDSWIMFKRCLVISLRNPEALLVAVLVPFILMLLFGTVFGNITNIENFHYIDFIVPGILLQSMGQASQYSAMNVAVDMSTGIIDRFRTMSISKSAVLVGHTGAGVIRNTISTMIIIGTAFILGFRPQGDFWAWCLVIGLLVLVNITFSLLGVLCGLLSKTVEGASSLMLPLFILPFVSSGFAPVDTLSASIRWLAKIQPMTPIIDSFRSLTLGLPVGDDLVIALTWCVGMISVAYLLSLQIYQKKAA</sequence>
<proteinExistence type="inferred from homology"/>
<reference evidence="8" key="1">
    <citation type="submission" date="2019-02" db="EMBL/GenBank/DDBJ databases">
        <title>Draft genome sequence of Enterococcus sp. Gos25-1.</title>
        <authorList>
            <person name="Tanaka N."/>
            <person name="Shiwa Y."/>
            <person name="Fujita N."/>
        </authorList>
    </citation>
    <scope>NUCLEOTIDE SEQUENCE [LARGE SCALE GENOMIC DNA]</scope>
    <source>
        <strain evidence="8">Gos25-1</strain>
    </source>
</reference>
<dbReference type="RefSeq" id="WP_146621341.1">
    <property type="nucleotide sequence ID" value="NZ_BJCC01000007.1"/>
</dbReference>
<feature type="transmembrane region" description="Helical" evidence="5">
    <location>
        <begin position="30"/>
        <end position="51"/>
    </location>
</feature>
<dbReference type="InterPro" id="IPR047817">
    <property type="entry name" value="ABC2_TM_bact-type"/>
</dbReference>
<evidence type="ECO:0000313" key="7">
    <source>
        <dbReference type="EMBL" id="GCF92850.1"/>
    </source>
</evidence>
<feature type="transmembrane region" description="Helical" evidence="5">
    <location>
        <begin position="139"/>
        <end position="166"/>
    </location>
</feature>
<dbReference type="Proteomes" id="UP000290567">
    <property type="component" value="Unassembled WGS sequence"/>
</dbReference>
<comment type="caution">
    <text evidence="7">The sequence shown here is derived from an EMBL/GenBank/DDBJ whole genome shotgun (WGS) entry which is preliminary data.</text>
</comment>
<evidence type="ECO:0000256" key="1">
    <source>
        <dbReference type="ARBA" id="ARBA00004141"/>
    </source>
</evidence>
<dbReference type="GO" id="GO:0140359">
    <property type="term" value="F:ABC-type transporter activity"/>
    <property type="evidence" value="ECO:0007669"/>
    <property type="project" value="InterPro"/>
</dbReference>
<evidence type="ECO:0000256" key="4">
    <source>
        <dbReference type="ARBA" id="ARBA00023136"/>
    </source>
</evidence>
<dbReference type="InterPro" id="IPR000412">
    <property type="entry name" value="ABC_2_transport"/>
</dbReference>
<comment type="similarity">
    <text evidence="5">Belongs to the ABC-2 integral membrane protein family.</text>
</comment>
<dbReference type="EMBL" id="BJCC01000007">
    <property type="protein sequence ID" value="GCF92850.1"/>
    <property type="molecule type" value="Genomic_DNA"/>
</dbReference>
<keyword evidence="5" id="KW-0813">Transport</keyword>
<organism evidence="7 8">
    <name type="scientific">Enterococcus florum</name>
    <dbReference type="NCBI Taxonomy" id="2480627"/>
    <lineage>
        <taxon>Bacteria</taxon>
        <taxon>Bacillati</taxon>
        <taxon>Bacillota</taxon>
        <taxon>Bacilli</taxon>
        <taxon>Lactobacillales</taxon>
        <taxon>Enterococcaceae</taxon>
        <taxon>Enterococcus</taxon>
    </lineage>
</organism>
<feature type="domain" description="ABC transmembrane type-2" evidence="6">
    <location>
        <begin position="28"/>
        <end position="254"/>
    </location>
</feature>
<keyword evidence="4 5" id="KW-0472">Membrane</keyword>
<dbReference type="GO" id="GO:0043190">
    <property type="term" value="C:ATP-binding cassette (ABC) transporter complex"/>
    <property type="evidence" value="ECO:0007669"/>
    <property type="project" value="InterPro"/>
</dbReference>
<dbReference type="PANTHER" id="PTHR43229">
    <property type="entry name" value="NODULATION PROTEIN J"/>
    <property type="match status" value="1"/>
</dbReference>
<dbReference type="AlphaFoldDB" id="A0A4P5P591"/>
<keyword evidence="5" id="KW-1003">Cell membrane</keyword>
<keyword evidence="3 5" id="KW-1133">Transmembrane helix</keyword>
<dbReference type="InterPro" id="IPR013525">
    <property type="entry name" value="ABC2_TM"/>
</dbReference>
<protein>
    <recommendedName>
        <fullName evidence="5">Transport permease protein</fullName>
    </recommendedName>
</protein>
<dbReference type="OrthoDB" id="670210at2"/>
<keyword evidence="2 5" id="KW-0812">Transmembrane</keyword>
<dbReference type="PIRSF" id="PIRSF006648">
    <property type="entry name" value="DrrB"/>
    <property type="match status" value="1"/>
</dbReference>
<dbReference type="InterPro" id="IPR051784">
    <property type="entry name" value="Nod_factor_ABC_transporter"/>
</dbReference>